<gene>
    <name evidence="1" type="ORF">R1flu_029128</name>
</gene>
<evidence type="ECO:0000313" key="2">
    <source>
        <dbReference type="Proteomes" id="UP001605036"/>
    </source>
</evidence>
<accession>A0ABD1XP78</accession>
<proteinExistence type="predicted"/>
<name>A0ABD1XP78_9MARC</name>
<evidence type="ECO:0000313" key="1">
    <source>
        <dbReference type="EMBL" id="KAL2610555.1"/>
    </source>
</evidence>
<comment type="caution">
    <text evidence="1">The sequence shown here is derived from an EMBL/GenBank/DDBJ whole genome shotgun (WGS) entry which is preliminary data.</text>
</comment>
<keyword evidence="2" id="KW-1185">Reference proteome</keyword>
<dbReference type="EMBL" id="JBHFFA010000008">
    <property type="protein sequence ID" value="KAL2610555.1"/>
    <property type="molecule type" value="Genomic_DNA"/>
</dbReference>
<dbReference type="Proteomes" id="UP001605036">
    <property type="component" value="Unassembled WGS sequence"/>
</dbReference>
<organism evidence="1 2">
    <name type="scientific">Riccia fluitans</name>
    <dbReference type="NCBI Taxonomy" id="41844"/>
    <lineage>
        <taxon>Eukaryota</taxon>
        <taxon>Viridiplantae</taxon>
        <taxon>Streptophyta</taxon>
        <taxon>Embryophyta</taxon>
        <taxon>Marchantiophyta</taxon>
        <taxon>Marchantiopsida</taxon>
        <taxon>Marchantiidae</taxon>
        <taxon>Marchantiales</taxon>
        <taxon>Ricciaceae</taxon>
        <taxon>Riccia</taxon>
    </lineage>
</organism>
<sequence>MFRFTYTFPFRAHVTGKRWEGVDGVSEIVDGVPDCLQQENRRYCCYFRCCCLGFDHFSLEYLPLAALLELWDF</sequence>
<protein>
    <submittedName>
        <fullName evidence="1">Uncharacterized protein</fullName>
    </submittedName>
</protein>
<reference evidence="1 2" key="1">
    <citation type="submission" date="2024-09" db="EMBL/GenBank/DDBJ databases">
        <title>Chromosome-scale assembly of Riccia fluitans.</title>
        <authorList>
            <person name="Paukszto L."/>
            <person name="Sawicki J."/>
            <person name="Karawczyk K."/>
            <person name="Piernik-Szablinska J."/>
            <person name="Szczecinska M."/>
            <person name="Mazdziarz M."/>
        </authorList>
    </citation>
    <scope>NUCLEOTIDE SEQUENCE [LARGE SCALE GENOMIC DNA]</scope>
    <source>
        <strain evidence="1">Rf_01</strain>
        <tissue evidence="1">Aerial parts of the thallus</tissue>
    </source>
</reference>
<dbReference type="AlphaFoldDB" id="A0ABD1XP78"/>